<dbReference type="SUPFAM" id="SSF103473">
    <property type="entry name" value="MFS general substrate transporter"/>
    <property type="match status" value="1"/>
</dbReference>
<dbReference type="PANTHER" id="PTHR23518">
    <property type="entry name" value="C-METHYLTRANSFERASE"/>
    <property type="match status" value="1"/>
</dbReference>
<dbReference type="InterPro" id="IPR020846">
    <property type="entry name" value="MFS_dom"/>
</dbReference>
<keyword evidence="9" id="KW-1185">Reference proteome</keyword>
<dbReference type="EMBL" id="JACOOS010000011">
    <property type="protein sequence ID" value="MBC5677981.1"/>
    <property type="molecule type" value="Genomic_DNA"/>
</dbReference>
<evidence type="ECO:0000313" key="9">
    <source>
        <dbReference type="Proteomes" id="UP000635828"/>
    </source>
</evidence>
<keyword evidence="3 6" id="KW-0812">Transmembrane</keyword>
<feature type="transmembrane region" description="Helical" evidence="6">
    <location>
        <begin position="54"/>
        <end position="72"/>
    </location>
</feature>
<accession>A0ABR7FS01</accession>
<dbReference type="PROSITE" id="PS50850">
    <property type="entry name" value="MFS"/>
    <property type="match status" value="1"/>
</dbReference>
<dbReference type="InterPro" id="IPR036259">
    <property type="entry name" value="MFS_trans_sf"/>
</dbReference>
<dbReference type="RefSeq" id="WP_143266066.1">
    <property type="nucleotide sequence ID" value="NZ_JACOOS010000011.1"/>
</dbReference>
<feature type="transmembrane region" description="Helical" evidence="6">
    <location>
        <begin position="29"/>
        <end position="48"/>
    </location>
</feature>
<keyword evidence="2" id="KW-0813">Transport</keyword>
<reference evidence="8 9" key="1">
    <citation type="submission" date="2020-08" db="EMBL/GenBank/DDBJ databases">
        <title>Genome public.</title>
        <authorList>
            <person name="Liu C."/>
            <person name="Sun Q."/>
        </authorList>
    </citation>
    <scope>NUCLEOTIDE SEQUENCE [LARGE SCALE GENOMIC DNA]</scope>
    <source>
        <strain evidence="8 9">NSJ-7</strain>
    </source>
</reference>
<evidence type="ECO:0000256" key="2">
    <source>
        <dbReference type="ARBA" id="ARBA00022448"/>
    </source>
</evidence>
<evidence type="ECO:0000256" key="3">
    <source>
        <dbReference type="ARBA" id="ARBA00022692"/>
    </source>
</evidence>
<name>A0ABR7FS01_9FIRM</name>
<dbReference type="PANTHER" id="PTHR23518:SF2">
    <property type="entry name" value="MAJOR FACILITATOR SUPERFAMILY TRANSPORTER"/>
    <property type="match status" value="1"/>
</dbReference>
<organism evidence="8 9">
    <name type="scientific">Anaerostipes hominis</name>
    <name type="common">ex Liu et al. 2021</name>
    <dbReference type="NCBI Taxonomy" id="2763018"/>
    <lineage>
        <taxon>Bacteria</taxon>
        <taxon>Bacillati</taxon>
        <taxon>Bacillota</taxon>
        <taxon>Clostridia</taxon>
        <taxon>Lachnospirales</taxon>
        <taxon>Lachnospiraceae</taxon>
        <taxon>Anaerostipes</taxon>
    </lineage>
</organism>
<evidence type="ECO:0000256" key="1">
    <source>
        <dbReference type="ARBA" id="ARBA00004651"/>
    </source>
</evidence>
<comment type="caution">
    <text evidence="8">The sequence shown here is derived from an EMBL/GenBank/DDBJ whole genome shotgun (WGS) entry which is preliminary data.</text>
</comment>
<evidence type="ECO:0000256" key="5">
    <source>
        <dbReference type="ARBA" id="ARBA00023136"/>
    </source>
</evidence>
<evidence type="ECO:0000313" key="8">
    <source>
        <dbReference type="EMBL" id="MBC5677981.1"/>
    </source>
</evidence>
<feature type="domain" description="Major facilitator superfamily (MFS) profile" evidence="7">
    <location>
        <begin position="1"/>
        <end position="80"/>
    </location>
</feature>
<keyword evidence="5 6" id="KW-0472">Membrane</keyword>
<proteinExistence type="predicted"/>
<comment type="subcellular location">
    <subcellularLocation>
        <location evidence="1">Cell membrane</location>
        <topology evidence="1">Multi-pass membrane protein</topology>
    </subcellularLocation>
</comment>
<evidence type="ECO:0000256" key="6">
    <source>
        <dbReference type="SAM" id="Phobius"/>
    </source>
</evidence>
<keyword evidence="4 6" id="KW-1133">Transmembrane helix</keyword>
<evidence type="ECO:0000259" key="7">
    <source>
        <dbReference type="PROSITE" id="PS50850"/>
    </source>
</evidence>
<protein>
    <recommendedName>
        <fullName evidence="7">Major facilitator superfamily (MFS) profile domain-containing protein</fullName>
    </recommendedName>
</protein>
<dbReference type="Proteomes" id="UP000635828">
    <property type="component" value="Unassembled WGS sequence"/>
</dbReference>
<dbReference type="Gene3D" id="1.20.1250.20">
    <property type="entry name" value="MFS general substrate transporter like domains"/>
    <property type="match status" value="1"/>
</dbReference>
<gene>
    <name evidence="8" type="ORF">H8S22_10315</name>
</gene>
<evidence type="ECO:0000256" key="4">
    <source>
        <dbReference type="ARBA" id="ARBA00022989"/>
    </source>
</evidence>
<sequence>MTAGVERAFIAEIAPPQLKGTMLGLHSTLAGIALLPARVIAGLLWDGIGAYEPFVYGSLMSLFSAVILATKLRQTPKAIS</sequence>